<evidence type="ECO:0000256" key="1">
    <source>
        <dbReference type="SAM" id="MobiDB-lite"/>
    </source>
</evidence>
<gene>
    <name evidence="2" type="ORF">CJ030_MR7G017421</name>
</gene>
<organism evidence="2 3">
    <name type="scientific">Morella rubra</name>
    <name type="common">Chinese bayberry</name>
    <dbReference type="NCBI Taxonomy" id="262757"/>
    <lineage>
        <taxon>Eukaryota</taxon>
        <taxon>Viridiplantae</taxon>
        <taxon>Streptophyta</taxon>
        <taxon>Embryophyta</taxon>
        <taxon>Tracheophyta</taxon>
        <taxon>Spermatophyta</taxon>
        <taxon>Magnoliopsida</taxon>
        <taxon>eudicotyledons</taxon>
        <taxon>Gunneridae</taxon>
        <taxon>Pentapetalae</taxon>
        <taxon>rosids</taxon>
        <taxon>fabids</taxon>
        <taxon>Fagales</taxon>
        <taxon>Myricaceae</taxon>
        <taxon>Morella</taxon>
    </lineage>
</organism>
<proteinExistence type="predicted"/>
<dbReference type="OrthoDB" id="1752139at2759"/>
<dbReference type="EMBL" id="RXIC02000025">
    <property type="protein sequence ID" value="KAB1207396.1"/>
    <property type="molecule type" value="Genomic_DNA"/>
</dbReference>
<protein>
    <recommendedName>
        <fullName evidence="4">Retrotransposon gag domain-containing protein</fullName>
    </recommendedName>
</protein>
<evidence type="ECO:0000313" key="3">
    <source>
        <dbReference type="Proteomes" id="UP000516437"/>
    </source>
</evidence>
<reference evidence="2 3" key="1">
    <citation type="journal article" date="2019" name="Plant Biotechnol. J.">
        <title>The red bayberry genome and genetic basis of sex determination.</title>
        <authorList>
            <person name="Jia H.M."/>
            <person name="Jia H.J."/>
            <person name="Cai Q.L."/>
            <person name="Wang Y."/>
            <person name="Zhao H.B."/>
            <person name="Yang W.F."/>
            <person name="Wang G.Y."/>
            <person name="Li Y.H."/>
            <person name="Zhan D.L."/>
            <person name="Shen Y.T."/>
            <person name="Niu Q.F."/>
            <person name="Chang L."/>
            <person name="Qiu J."/>
            <person name="Zhao L."/>
            <person name="Xie H.B."/>
            <person name="Fu W.Y."/>
            <person name="Jin J."/>
            <person name="Li X.W."/>
            <person name="Jiao Y."/>
            <person name="Zhou C.C."/>
            <person name="Tu T."/>
            <person name="Chai C.Y."/>
            <person name="Gao J.L."/>
            <person name="Fan L.J."/>
            <person name="van de Weg E."/>
            <person name="Wang J.Y."/>
            <person name="Gao Z.S."/>
        </authorList>
    </citation>
    <scope>NUCLEOTIDE SEQUENCE [LARGE SCALE GENOMIC DNA]</scope>
    <source>
        <tissue evidence="2">Leaves</tissue>
    </source>
</reference>
<dbReference type="PANTHER" id="PTHR33223">
    <property type="entry name" value="CCHC-TYPE DOMAIN-CONTAINING PROTEIN"/>
    <property type="match status" value="1"/>
</dbReference>
<feature type="compositionally biased region" description="Basic and acidic residues" evidence="1">
    <location>
        <begin position="324"/>
        <end position="347"/>
    </location>
</feature>
<dbReference type="AlphaFoldDB" id="A0A6A1V599"/>
<sequence length="354" mass="40541">MENTTSLIANDEPPDPLTLRDLGKDPISINLNTTPLPPDDYSPSSIPIITFPPLKPATHPSSLQALPIVDPPLQPNPLMASQPKMSENPTQLPDTFLSSIVKIQDLSDFPIKIRSGEINPAELYKKNYTNKDGVWTSKEQEKFISLFTLKVLTCPLPQHFRPPVIDIFDGSGDPCDHMEIFRLRIHVQSYEDPILCRAFSLTLEGSAQRWFSSLPSRTVEDFNILISNRCIKRPSTYLFSNKQNPKESLRSYIARVNRKVVIVSHTTDKAKFMALNKGLQSSNFLKYPMRKTPTNFVEAKTKAQKHIDFEHMFATHLHSMPLEQGRDRDVDRHRYRDQQRRIGRDHTPQPIYND</sequence>
<dbReference type="PANTHER" id="PTHR33223:SF10">
    <property type="entry name" value="AMINOTRANSFERASE-LIKE PLANT MOBILE DOMAIN-CONTAINING PROTEIN"/>
    <property type="match status" value="1"/>
</dbReference>
<evidence type="ECO:0000313" key="2">
    <source>
        <dbReference type="EMBL" id="KAB1207396.1"/>
    </source>
</evidence>
<feature type="region of interest" description="Disordered" evidence="1">
    <location>
        <begin position="320"/>
        <end position="354"/>
    </location>
</feature>
<accession>A0A6A1V599</accession>
<comment type="caution">
    <text evidence="2">The sequence shown here is derived from an EMBL/GenBank/DDBJ whole genome shotgun (WGS) entry which is preliminary data.</text>
</comment>
<evidence type="ECO:0008006" key="4">
    <source>
        <dbReference type="Google" id="ProtNLM"/>
    </source>
</evidence>
<name>A0A6A1V599_9ROSI</name>
<feature type="region of interest" description="Disordered" evidence="1">
    <location>
        <begin position="1"/>
        <end position="38"/>
    </location>
</feature>
<dbReference type="Proteomes" id="UP000516437">
    <property type="component" value="Chromosome 7"/>
</dbReference>
<keyword evidence="3" id="KW-1185">Reference proteome</keyword>